<dbReference type="EMBL" id="KN847545">
    <property type="protein sequence ID" value="KIW03329.1"/>
    <property type="molecule type" value="Genomic_DNA"/>
</dbReference>
<dbReference type="InterPro" id="IPR002589">
    <property type="entry name" value="Macro_dom"/>
</dbReference>
<dbReference type="PANTHER" id="PTHR12521:SF0">
    <property type="entry name" value="ADP-RIBOSE GLYCOHYDROLASE OARD1"/>
    <property type="match status" value="1"/>
</dbReference>
<evidence type="ECO:0000256" key="6">
    <source>
        <dbReference type="ARBA" id="ARBA00034427"/>
    </source>
</evidence>
<dbReference type="GO" id="GO:0140291">
    <property type="term" value="P:peptidyl-glutamate ADP-deribosylation"/>
    <property type="evidence" value="ECO:0007669"/>
    <property type="project" value="TreeGrafter"/>
</dbReference>
<dbReference type="SUPFAM" id="SSF52949">
    <property type="entry name" value="Macro domain-like"/>
    <property type="match status" value="1"/>
</dbReference>
<protein>
    <recommendedName>
        <fullName evidence="4">ADP-ribose 1''-phosphate phosphatase</fullName>
        <ecNumber evidence="3">3.1.3.84</ecNumber>
    </recommendedName>
</protein>
<keyword evidence="5" id="KW-0378">Hydrolase</keyword>
<reference evidence="9 10" key="1">
    <citation type="submission" date="2015-01" db="EMBL/GenBank/DDBJ databases">
        <title>The Genome Sequence of Ochroconis gallopava CBS43764.</title>
        <authorList>
            <consortium name="The Broad Institute Genomics Platform"/>
            <person name="Cuomo C."/>
            <person name="de Hoog S."/>
            <person name="Gorbushina A."/>
            <person name="Stielow B."/>
            <person name="Teixiera M."/>
            <person name="Abouelleil A."/>
            <person name="Chapman S.B."/>
            <person name="Priest M."/>
            <person name="Young S.K."/>
            <person name="Wortman J."/>
            <person name="Nusbaum C."/>
            <person name="Birren B."/>
        </authorList>
    </citation>
    <scope>NUCLEOTIDE SEQUENCE [LARGE SCALE GENOMIC DNA]</scope>
    <source>
        <strain evidence="9 10">CBS 43764</strain>
    </source>
</reference>
<comment type="catalytic activity">
    <reaction evidence="6">
        <text>ADP-alpha-D-ribose 1''-phosphate + H2O = ADP-D-ribose + phosphate</text>
        <dbReference type="Rhea" id="RHEA:25029"/>
        <dbReference type="ChEBI" id="CHEBI:15377"/>
        <dbReference type="ChEBI" id="CHEBI:43474"/>
        <dbReference type="ChEBI" id="CHEBI:57967"/>
        <dbReference type="ChEBI" id="CHEBI:58753"/>
        <dbReference type="EC" id="3.1.3.84"/>
    </reaction>
</comment>
<feature type="compositionally biased region" description="Polar residues" evidence="7">
    <location>
        <begin position="23"/>
        <end position="34"/>
    </location>
</feature>
<proteinExistence type="inferred from homology"/>
<dbReference type="Pfam" id="PF01661">
    <property type="entry name" value="Macro"/>
    <property type="match status" value="1"/>
</dbReference>
<dbReference type="GO" id="GO:0004721">
    <property type="term" value="F:phosphoprotein phosphatase activity"/>
    <property type="evidence" value="ECO:0007669"/>
    <property type="project" value="UniProtKB-KW"/>
</dbReference>
<dbReference type="InterPro" id="IPR050892">
    <property type="entry name" value="ADP-ribose_metab_enzymes"/>
</dbReference>
<dbReference type="PANTHER" id="PTHR12521">
    <property type="entry name" value="PROTEIN C6ORF130"/>
    <property type="match status" value="1"/>
</dbReference>
<comment type="similarity">
    <text evidence="2">Belongs to the POA1 family.</text>
</comment>
<feature type="domain" description="Macro" evidence="8">
    <location>
        <begin position="56"/>
        <end position="233"/>
    </location>
</feature>
<evidence type="ECO:0000256" key="1">
    <source>
        <dbReference type="ARBA" id="ARBA00002432"/>
    </source>
</evidence>
<evidence type="ECO:0000256" key="5">
    <source>
        <dbReference type="ARBA" id="ARBA00022912"/>
    </source>
</evidence>
<evidence type="ECO:0000256" key="7">
    <source>
        <dbReference type="SAM" id="MobiDB-lite"/>
    </source>
</evidence>
<evidence type="ECO:0000256" key="4">
    <source>
        <dbReference type="ARBA" id="ARBA00019744"/>
    </source>
</evidence>
<dbReference type="EC" id="3.1.3.84" evidence="3"/>
<evidence type="ECO:0000313" key="9">
    <source>
        <dbReference type="EMBL" id="KIW03329.1"/>
    </source>
</evidence>
<dbReference type="STRING" id="253628.A0A0D2AVY7"/>
<dbReference type="RefSeq" id="XP_016213198.1">
    <property type="nucleotide sequence ID" value="XM_016359059.1"/>
</dbReference>
<dbReference type="FunCoup" id="A0A0D2AVY7">
    <property type="interactions" value="4"/>
</dbReference>
<dbReference type="OrthoDB" id="2155246at2759"/>
<sequence>MKRSSHQHGAGRPPKQAKLTFGKNITPQVASVPSEQVKARTSRRNTARLASQNEVRLKPPPKAENGFSITEIAGDIFDAPDGTVLIHACNCLGSWGAGIAAAFKERYPNAYKRYNEHCRSREPDNLVNTALLIPPQESKSKHWVGCLFTSRKYGRNKDSPQQILDATGPSFRDLVEQMSEAGDEVTQIRMCQINSGLFSVPWEHSRAIIQGLELDDNVKIPREIFVYSLPNKTDRSQ</sequence>
<dbReference type="GeneID" id="27313514"/>
<feature type="region of interest" description="Disordered" evidence="7">
    <location>
        <begin position="1"/>
        <end position="62"/>
    </location>
</feature>
<evidence type="ECO:0000259" key="8">
    <source>
        <dbReference type="PROSITE" id="PS51154"/>
    </source>
</evidence>
<dbReference type="CDD" id="cd02901">
    <property type="entry name" value="Macro_Poa1p-like"/>
    <property type="match status" value="1"/>
</dbReference>
<gene>
    <name evidence="9" type="ORF">PV09_05541</name>
</gene>
<dbReference type="Gene3D" id="3.40.220.10">
    <property type="entry name" value="Leucine Aminopeptidase, subunit E, domain 1"/>
    <property type="match status" value="1"/>
</dbReference>
<evidence type="ECO:0000256" key="2">
    <source>
        <dbReference type="ARBA" id="ARBA00006575"/>
    </source>
</evidence>
<dbReference type="InterPro" id="IPR043472">
    <property type="entry name" value="Macro_dom-like"/>
</dbReference>
<dbReference type="Proteomes" id="UP000053259">
    <property type="component" value="Unassembled WGS sequence"/>
</dbReference>
<dbReference type="HOGENOM" id="CLU_054419_1_1_1"/>
<dbReference type="SMART" id="SM00506">
    <property type="entry name" value="A1pp"/>
    <property type="match status" value="1"/>
</dbReference>
<accession>A0A0D2AVY7</accession>
<evidence type="ECO:0000313" key="10">
    <source>
        <dbReference type="Proteomes" id="UP000053259"/>
    </source>
</evidence>
<keyword evidence="5" id="KW-0904">Protein phosphatase</keyword>
<dbReference type="VEuPathDB" id="FungiDB:PV09_05541"/>
<comment type="function">
    <text evidence="1">Highly specific phosphatase involved in the metabolism of ADP-ribose 1''-phosphate (Appr1p) which is produced as a consequence of tRNA splicing.</text>
</comment>
<keyword evidence="10" id="KW-1185">Reference proteome</keyword>
<dbReference type="InParanoid" id="A0A0D2AVY7"/>
<dbReference type="PROSITE" id="PS51154">
    <property type="entry name" value="MACRO"/>
    <property type="match status" value="1"/>
</dbReference>
<name>A0A0D2AVY7_9PEZI</name>
<evidence type="ECO:0000256" key="3">
    <source>
        <dbReference type="ARBA" id="ARBA00012983"/>
    </source>
</evidence>
<organism evidence="9 10">
    <name type="scientific">Verruconis gallopava</name>
    <dbReference type="NCBI Taxonomy" id="253628"/>
    <lineage>
        <taxon>Eukaryota</taxon>
        <taxon>Fungi</taxon>
        <taxon>Dikarya</taxon>
        <taxon>Ascomycota</taxon>
        <taxon>Pezizomycotina</taxon>
        <taxon>Dothideomycetes</taxon>
        <taxon>Pleosporomycetidae</taxon>
        <taxon>Venturiales</taxon>
        <taxon>Sympoventuriaceae</taxon>
        <taxon>Verruconis</taxon>
    </lineage>
</organism>
<dbReference type="AlphaFoldDB" id="A0A0D2AVY7"/>